<dbReference type="FunCoup" id="B3S8C5">
    <property type="interactions" value="223"/>
</dbReference>
<dbReference type="InterPro" id="IPR004365">
    <property type="entry name" value="NA-bd_OB_tRNA"/>
</dbReference>
<evidence type="ECO:0000256" key="8">
    <source>
        <dbReference type="ARBA" id="ARBA00030039"/>
    </source>
</evidence>
<dbReference type="KEGG" id="tad:TRIADDRAFT_60488"/>
<dbReference type="OrthoDB" id="77828at2759"/>
<dbReference type="InParanoid" id="B3S8C5"/>
<sequence>MATIASPIYWGLDPLFSAHIKLLIRDVDHLLAVKDFTNVYLYHDHIIYKVEIMGDVVSVVKKNKLDEIVLDDGTGRISCTLWKDRDKIRDCKLGDLVTIMGRVTEGYRDSGKRIVVQRLVNDTLRPNIEYKRWKDIIQLHQRVYTCNASITLPLGKKQSCQQWTDTQRDTLIQDVIRKQLQTTGNHSFLYQEMLAHTIQTCQTPNNPAQDIQASFDKVLKIMVLHGELLMKDFDGNCFQLINPSGDLAQLILEIMQEKTTVELQQLCYLLRSTLTYAHLRKDTVIKALTYLEEQSFIYSPQSNVYKYIFGKAK</sequence>
<accession>B3S8C5</accession>
<dbReference type="Proteomes" id="UP000009022">
    <property type="component" value="Unassembled WGS sequence"/>
</dbReference>
<dbReference type="GO" id="GO:0005634">
    <property type="term" value="C:nucleus"/>
    <property type="evidence" value="ECO:0007669"/>
    <property type="project" value="UniProtKB-SubCell"/>
</dbReference>
<keyword evidence="11" id="KW-1185">Reference proteome</keyword>
<dbReference type="STRING" id="10228.B3S8C5"/>
<dbReference type="RefSeq" id="XP_002116504.1">
    <property type="nucleotide sequence ID" value="XM_002116468.1"/>
</dbReference>
<feature type="domain" description="OB" evidence="9">
    <location>
        <begin position="50"/>
        <end position="118"/>
    </location>
</feature>
<dbReference type="SUPFAM" id="SSF50249">
    <property type="entry name" value="Nucleic acid-binding proteins"/>
    <property type="match status" value="1"/>
</dbReference>
<dbReference type="HOGENOM" id="CLU_889441_0_0_1"/>
<keyword evidence="7" id="KW-0539">Nucleus</keyword>
<dbReference type="GO" id="GO:0000781">
    <property type="term" value="C:chromosome, telomeric region"/>
    <property type="evidence" value="ECO:0007669"/>
    <property type="project" value="UniProtKB-SubCell"/>
</dbReference>
<evidence type="ECO:0000256" key="6">
    <source>
        <dbReference type="ARBA" id="ARBA00023125"/>
    </source>
</evidence>
<evidence type="ECO:0000313" key="11">
    <source>
        <dbReference type="Proteomes" id="UP000009022"/>
    </source>
</evidence>
<organism evidence="10 11">
    <name type="scientific">Trichoplax adhaerens</name>
    <name type="common">Trichoplax reptans</name>
    <dbReference type="NCBI Taxonomy" id="10228"/>
    <lineage>
        <taxon>Eukaryota</taxon>
        <taxon>Metazoa</taxon>
        <taxon>Placozoa</taxon>
        <taxon>Uniplacotomia</taxon>
        <taxon>Trichoplacea</taxon>
        <taxon>Trichoplacidae</taxon>
        <taxon>Trichoplax</taxon>
    </lineage>
</organism>
<evidence type="ECO:0000256" key="7">
    <source>
        <dbReference type="ARBA" id="ARBA00023242"/>
    </source>
</evidence>
<name>B3S8C5_TRIAD</name>
<dbReference type="PANTHER" id="PTHR13989:SF33">
    <property type="entry name" value="CST COMPLEX SUBUNIT STN1"/>
    <property type="match status" value="1"/>
</dbReference>
<evidence type="ECO:0000256" key="5">
    <source>
        <dbReference type="ARBA" id="ARBA00022895"/>
    </source>
</evidence>
<dbReference type="EMBL" id="DS985255">
    <property type="protein sequence ID" value="EDV21174.1"/>
    <property type="molecule type" value="Genomic_DNA"/>
</dbReference>
<evidence type="ECO:0000313" key="10">
    <source>
        <dbReference type="EMBL" id="EDV21174.1"/>
    </source>
</evidence>
<comment type="subcellular location">
    <subcellularLocation>
        <location evidence="2">Chromosome</location>
        <location evidence="2">Telomere</location>
    </subcellularLocation>
    <subcellularLocation>
        <location evidence="1">Nucleus</location>
    </subcellularLocation>
</comment>
<evidence type="ECO:0000256" key="2">
    <source>
        <dbReference type="ARBA" id="ARBA00004574"/>
    </source>
</evidence>
<reference evidence="10 11" key="1">
    <citation type="journal article" date="2008" name="Nature">
        <title>The Trichoplax genome and the nature of placozoans.</title>
        <authorList>
            <person name="Srivastava M."/>
            <person name="Begovic E."/>
            <person name="Chapman J."/>
            <person name="Putnam N.H."/>
            <person name="Hellsten U."/>
            <person name="Kawashima T."/>
            <person name="Kuo A."/>
            <person name="Mitros T."/>
            <person name="Salamov A."/>
            <person name="Carpenter M.L."/>
            <person name="Signorovitch A.Y."/>
            <person name="Moreno M.A."/>
            <person name="Kamm K."/>
            <person name="Grimwood J."/>
            <person name="Schmutz J."/>
            <person name="Shapiro H."/>
            <person name="Grigoriev I.V."/>
            <person name="Buss L.W."/>
            <person name="Schierwater B."/>
            <person name="Dellaporta S.L."/>
            <person name="Rokhsar D.S."/>
        </authorList>
    </citation>
    <scope>NUCLEOTIDE SEQUENCE [LARGE SCALE GENOMIC DNA]</scope>
    <source>
        <strain evidence="10 11">Grell-BS-1999</strain>
    </source>
</reference>
<dbReference type="PANTHER" id="PTHR13989">
    <property type="entry name" value="REPLICATION PROTEIN A-RELATED"/>
    <property type="match status" value="1"/>
</dbReference>
<dbReference type="Gene3D" id="2.40.50.140">
    <property type="entry name" value="Nucleic acid-binding proteins"/>
    <property type="match status" value="1"/>
</dbReference>
<dbReference type="GeneID" id="6757621"/>
<dbReference type="CTD" id="6757621"/>
<dbReference type="AlphaFoldDB" id="B3S8C5"/>
<dbReference type="GO" id="GO:0042162">
    <property type="term" value="F:telomeric DNA binding"/>
    <property type="evidence" value="ECO:0000318"/>
    <property type="project" value="GO_Central"/>
</dbReference>
<gene>
    <name evidence="10" type="ORF">TRIADDRAFT_60488</name>
</gene>
<evidence type="ECO:0000256" key="4">
    <source>
        <dbReference type="ARBA" id="ARBA00022454"/>
    </source>
</evidence>
<dbReference type="Pfam" id="PF01336">
    <property type="entry name" value="tRNA_anti-codon"/>
    <property type="match status" value="1"/>
</dbReference>
<dbReference type="InterPro" id="IPR012340">
    <property type="entry name" value="NA-bd_OB-fold"/>
</dbReference>
<dbReference type="eggNOG" id="KOG3108">
    <property type="taxonomic scope" value="Eukaryota"/>
</dbReference>
<evidence type="ECO:0000256" key="3">
    <source>
        <dbReference type="ARBA" id="ARBA00017411"/>
    </source>
</evidence>
<keyword evidence="5" id="KW-0779">Telomere</keyword>
<protein>
    <recommendedName>
        <fullName evidence="3">CST complex subunit STN1</fullName>
    </recommendedName>
    <alternativeName>
        <fullName evidence="8">Suppressor of cdc thirteen homolog</fullName>
    </alternativeName>
</protein>
<keyword evidence="4" id="KW-0158">Chromosome</keyword>
<dbReference type="PhylomeDB" id="B3S8C5"/>
<keyword evidence="6" id="KW-0238">DNA-binding</keyword>
<evidence type="ECO:0000256" key="1">
    <source>
        <dbReference type="ARBA" id="ARBA00004123"/>
    </source>
</evidence>
<evidence type="ECO:0000259" key="9">
    <source>
        <dbReference type="Pfam" id="PF01336"/>
    </source>
</evidence>
<dbReference type="InterPro" id="IPR040260">
    <property type="entry name" value="RFA2-like"/>
</dbReference>
<proteinExistence type="predicted"/>